<dbReference type="EMBL" id="LAZR01001856">
    <property type="protein sequence ID" value="KKN38037.1"/>
    <property type="molecule type" value="Genomic_DNA"/>
</dbReference>
<protein>
    <submittedName>
        <fullName evidence="1">Uncharacterized protein</fullName>
    </submittedName>
</protein>
<comment type="caution">
    <text evidence="1">The sequence shown here is derived from an EMBL/GenBank/DDBJ whole genome shotgun (WGS) entry which is preliminary data.</text>
</comment>
<sequence>MSVIYICYRCSYYISVSIYKRYSSEEIYRMLECEHKCLPTETIALEQ</sequence>
<proteinExistence type="predicted"/>
<organism evidence="1">
    <name type="scientific">marine sediment metagenome</name>
    <dbReference type="NCBI Taxonomy" id="412755"/>
    <lineage>
        <taxon>unclassified sequences</taxon>
        <taxon>metagenomes</taxon>
        <taxon>ecological metagenomes</taxon>
    </lineage>
</organism>
<evidence type="ECO:0000313" key="1">
    <source>
        <dbReference type="EMBL" id="KKN38037.1"/>
    </source>
</evidence>
<accession>A0A0F9QM13</accession>
<name>A0A0F9QM13_9ZZZZ</name>
<reference evidence="1" key="1">
    <citation type="journal article" date="2015" name="Nature">
        <title>Complex archaea that bridge the gap between prokaryotes and eukaryotes.</title>
        <authorList>
            <person name="Spang A."/>
            <person name="Saw J.H."/>
            <person name="Jorgensen S.L."/>
            <person name="Zaremba-Niedzwiedzka K."/>
            <person name="Martijn J."/>
            <person name="Lind A.E."/>
            <person name="van Eijk R."/>
            <person name="Schleper C."/>
            <person name="Guy L."/>
            <person name="Ettema T.J."/>
        </authorList>
    </citation>
    <scope>NUCLEOTIDE SEQUENCE</scope>
</reference>
<gene>
    <name evidence="1" type="ORF">LCGC14_0757490</name>
</gene>
<dbReference type="AlphaFoldDB" id="A0A0F9QM13"/>